<feature type="transmembrane region" description="Helical" evidence="1">
    <location>
        <begin position="20"/>
        <end position="39"/>
    </location>
</feature>
<comment type="caution">
    <text evidence="2">The sequence shown here is derived from an EMBL/GenBank/DDBJ whole genome shotgun (WGS) entry which is preliminary data.</text>
</comment>
<keyword evidence="1" id="KW-1133">Transmembrane helix</keyword>
<dbReference type="EMBL" id="QDKL01000001">
    <property type="protein sequence ID" value="RZF23228.1"/>
    <property type="molecule type" value="Genomic_DNA"/>
</dbReference>
<accession>A0ABY0IJX9</accession>
<organism evidence="2 3">
    <name type="scientific">Halobacteriovorax vibrionivorans</name>
    <dbReference type="NCBI Taxonomy" id="2152716"/>
    <lineage>
        <taxon>Bacteria</taxon>
        <taxon>Pseudomonadati</taxon>
        <taxon>Bdellovibrionota</taxon>
        <taxon>Bacteriovoracia</taxon>
        <taxon>Bacteriovoracales</taxon>
        <taxon>Halobacteriovoraceae</taxon>
        <taxon>Halobacteriovorax</taxon>
    </lineage>
</organism>
<evidence type="ECO:0008006" key="4">
    <source>
        <dbReference type="Google" id="ProtNLM"/>
    </source>
</evidence>
<protein>
    <recommendedName>
        <fullName evidence="4">Flp family type IVb pilin</fullName>
    </recommendedName>
</protein>
<name>A0ABY0IJX9_9BACT</name>
<evidence type="ECO:0000313" key="2">
    <source>
        <dbReference type="EMBL" id="RZF23228.1"/>
    </source>
</evidence>
<dbReference type="RefSeq" id="WP_114706175.1">
    <property type="nucleotide sequence ID" value="NZ_QDKL01000001.1"/>
</dbReference>
<evidence type="ECO:0000256" key="1">
    <source>
        <dbReference type="SAM" id="Phobius"/>
    </source>
</evidence>
<gene>
    <name evidence="2" type="ORF">DAY19_05520</name>
</gene>
<keyword evidence="1" id="KW-0812">Transmembrane</keyword>
<evidence type="ECO:0000313" key="3">
    <source>
        <dbReference type="Proteomes" id="UP000443582"/>
    </source>
</evidence>
<keyword evidence="3" id="KW-1185">Reference proteome</keyword>
<sequence>MENKRTHLLLNKKGQSTVEYILLFVVVTTFAMTIFKSDAFQDMIGEGMFGTLARSMEYSARYGTKGTVDGYGSNYSNPRHPLYYNEAKGQTHFFSPREPYNE</sequence>
<proteinExistence type="predicted"/>
<keyword evidence="1" id="KW-0472">Membrane</keyword>
<dbReference type="Proteomes" id="UP000443582">
    <property type="component" value="Unassembled WGS sequence"/>
</dbReference>
<reference evidence="3" key="1">
    <citation type="journal article" date="2019" name="Int. J. Syst. Evol. Microbiol.">
        <title>Halobacteriovorax valvorus sp. nov., a novel prokaryotic predator isolated from coastal seawater of China.</title>
        <authorList>
            <person name="Chen M.-X."/>
        </authorList>
    </citation>
    <scope>NUCLEOTIDE SEQUENCE [LARGE SCALE GENOMIC DNA]</scope>
    <source>
        <strain evidence="3">BL9</strain>
    </source>
</reference>